<protein>
    <submittedName>
        <fullName evidence="1">Adenosylcobalamin/alpha-ribazole phosphatase</fullName>
        <ecNumber evidence="1">3.1.3.73</ecNumber>
    </submittedName>
</protein>
<reference evidence="1 2" key="1">
    <citation type="submission" date="2021-02" db="EMBL/GenBank/DDBJ databases">
        <authorList>
            <person name="Han P."/>
        </authorList>
    </citation>
    <scope>NUCLEOTIDE SEQUENCE [LARGE SCALE GENOMIC DNA]</scope>
    <source>
        <strain evidence="1">Candidatus Nitrospira sp. ZN2</strain>
    </source>
</reference>
<dbReference type="InterPro" id="IPR013078">
    <property type="entry name" value="His_Pase_superF_clade-1"/>
</dbReference>
<evidence type="ECO:0000313" key="1">
    <source>
        <dbReference type="EMBL" id="CAE6701893.1"/>
    </source>
</evidence>
<gene>
    <name evidence="1" type="ORF">NSPZN2_10777</name>
</gene>
<dbReference type="InterPro" id="IPR029033">
    <property type="entry name" value="His_PPase_superfam"/>
</dbReference>
<dbReference type="Gene3D" id="3.40.50.1240">
    <property type="entry name" value="Phosphoglycerate mutase-like"/>
    <property type="match status" value="1"/>
</dbReference>
<dbReference type="SMART" id="SM00855">
    <property type="entry name" value="PGAM"/>
    <property type="match status" value="1"/>
</dbReference>
<dbReference type="GO" id="GO:0043755">
    <property type="term" value="F:alpha-ribazole phosphatase activity"/>
    <property type="evidence" value="ECO:0007669"/>
    <property type="project" value="UniProtKB-EC"/>
</dbReference>
<dbReference type="PANTHER" id="PTHR48100">
    <property type="entry name" value="BROAD-SPECIFICITY PHOSPHATASE YOR283W-RELATED"/>
    <property type="match status" value="1"/>
</dbReference>
<dbReference type="SUPFAM" id="SSF53254">
    <property type="entry name" value="Phosphoglycerate mutase-like"/>
    <property type="match status" value="1"/>
</dbReference>
<dbReference type="Pfam" id="PF00300">
    <property type="entry name" value="His_Phos_1"/>
    <property type="match status" value="1"/>
</dbReference>
<organism evidence="1 2">
    <name type="scientific">Nitrospira defluvii</name>
    <dbReference type="NCBI Taxonomy" id="330214"/>
    <lineage>
        <taxon>Bacteria</taxon>
        <taxon>Pseudomonadati</taxon>
        <taxon>Nitrospirota</taxon>
        <taxon>Nitrospiria</taxon>
        <taxon>Nitrospirales</taxon>
        <taxon>Nitrospiraceae</taxon>
        <taxon>Nitrospira</taxon>
    </lineage>
</organism>
<name>A0ABN7KNE8_9BACT</name>
<dbReference type="RefSeq" id="WP_213040621.1">
    <property type="nucleotide sequence ID" value="NZ_CAJNBJ010000001.1"/>
</dbReference>
<dbReference type="PANTHER" id="PTHR48100:SF59">
    <property type="entry name" value="ADENOSYLCOBALAMIN_ALPHA-RIBAZOLE PHOSPHATASE"/>
    <property type="match status" value="1"/>
</dbReference>
<dbReference type="CDD" id="cd07067">
    <property type="entry name" value="HP_PGM_like"/>
    <property type="match status" value="1"/>
</dbReference>
<comment type="caution">
    <text evidence="1">The sequence shown here is derived from an EMBL/GenBank/DDBJ whole genome shotgun (WGS) entry which is preliminary data.</text>
</comment>
<dbReference type="PIRSF" id="PIRSF000709">
    <property type="entry name" value="6PFK_2-Ptase"/>
    <property type="match status" value="1"/>
</dbReference>
<dbReference type="Proteomes" id="UP000675880">
    <property type="component" value="Unassembled WGS sequence"/>
</dbReference>
<dbReference type="InterPro" id="IPR001345">
    <property type="entry name" value="PG/BPGM_mutase_AS"/>
</dbReference>
<accession>A0ABN7KNE8</accession>
<evidence type="ECO:0000313" key="2">
    <source>
        <dbReference type="Proteomes" id="UP000675880"/>
    </source>
</evidence>
<sequence length="202" mass="22475">MPTLLLIRHGETDWNRSGRVMGDQPIPLNYTGEQQARACADMLAQTPIAGIFTSPVLRAVQTADILSQAQATRPQHLAGLREIGVGDWINRYWQDFAEETAKRNWYTQPDQARPIGGETLREVQKRAVTAVEQVLQTAHEATYLLVSHGDVIRALLAHYLRLNLTALRHARIDHAGVSGLKLADDIAHLLFLNHRPGVGRLA</sequence>
<dbReference type="InterPro" id="IPR050275">
    <property type="entry name" value="PGM_Phosphatase"/>
</dbReference>
<dbReference type="EMBL" id="CAJNBJ010000001">
    <property type="protein sequence ID" value="CAE6701893.1"/>
    <property type="molecule type" value="Genomic_DNA"/>
</dbReference>
<dbReference type="PROSITE" id="PS00175">
    <property type="entry name" value="PG_MUTASE"/>
    <property type="match status" value="1"/>
</dbReference>
<dbReference type="EC" id="3.1.3.73" evidence="1"/>
<keyword evidence="1" id="KW-0378">Hydrolase</keyword>
<proteinExistence type="predicted"/>
<keyword evidence="2" id="KW-1185">Reference proteome</keyword>